<dbReference type="Gene3D" id="1.10.10.630">
    <property type="entry name" value="DnaD domain-like"/>
    <property type="match status" value="1"/>
</dbReference>
<feature type="domain" description="DnaB/C C-terminal" evidence="1">
    <location>
        <begin position="166"/>
        <end position="228"/>
    </location>
</feature>
<comment type="caution">
    <text evidence="3">The sequence shown here is derived from an EMBL/GenBank/DDBJ whole genome shotgun (WGS) entry which is preliminary data.</text>
</comment>
<reference evidence="3" key="1">
    <citation type="journal article" date="2014" name="Front. Microbiol.">
        <title>High frequency of phylogenetically diverse reductive dehalogenase-homologous genes in deep subseafloor sedimentary metagenomes.</title>
        <authorList>
            <person name="Kawai M."/>
            <person name="Futagami T."/>
            <person name="Toyoda A."/>
            <person name="Takaki Y."/>
            <person name="Nishi S."/>
            <person name="Hori S."/>
            <person name="Arai W."/>
            <person name="Tsubouchi T."/>
            <person name="Morono Y."/>
            <person name="Uchiyama I."/>
            <person name="Ito T."/>
            <person name="Fujiyama A."/>
            <person name="Inagaki F."/>
            <person name="Takami H."/>
        </authorList>
    </citation>
    <scope>NUCLEOTIDE SEQUENCE</scope>
    <source>
        <strain evidence="3">Expedition CK06-06</strain>
    </source>
</reference>
<dbReference type="NCBIfam" id="TIGR01446">
    <property type="entry name" value="DnaD_dom"/>
    <property type="match status" value="1"/>
</dbReference>
<sequence length="248" mass="28145">MPAPLRKRWIKLWTQELLYGTISKELTLEQQAIWIKLLALAGDSPIPGTICLAPDVPYPMPSLAKVIGTDLNTLEIALKRIASEEVSEITISNGFIHICNWKSYQEFDRLAYMRKYMRQYRGEKIEEEGKQVAEAKGPPTAIPHVKLPGQEEATLIPIVIAKLAQNYEAEIGVITGLISQELADYAQQHVQANAPLPWIDEAFAEAAKNNKRNWAYVRAILNAWIGKGKAGKTKREEQVEREWRERQE</sequence>
<accession>X1KJE8</accession>
<dbReference type="Pfam" id="PF07261">
    <property type="entry name" value="DnaB_2"/>
    <property type="match status" value="1"/>
</dbReference>
<dbReference type="InterPro" id="IPR006343">
    <property type="entry name" value="DnaB/C_C"/>
</dbReference>
<protein>
    <recommendedName>
        <fullName evidence="4">DnaD domain-containing protein</fullName>
    </recommendedName>
</protein>
<dbReference type="InterPro" id="IPR010056">
    <property type="entry name" value="Phage_rep_org__N"/>
</dbReference>
<feature type="non-terminal residue" evidence="3">
    <location>
        <position position="248"/>
    </location>
</feature>
<feature type="domain" description="Phage replisome organiser N-terminal" evidence="2">
    <location>
        <begin position="32"/>
        <end position="123"/>
    </location>
</feature>
<gene>
    <name evidence="3" type="ORF">S06H3_10313</name>
</gene>
<dbReference type="EMBL" id="BARV01004754">
    <property type="protein sequence ID" value="GAI06813.1"/>
    <property type="molecule type" value="Genomic_DNA"/>
</dbReference>
<name>X1KJE8_9ZZZZ</name>
<proteinExistence type="predicted"/>
<dbReference type="Pfam" id="PF09681">
    <property type="entry name" value="Phage_rep_org_N"/>
    <property type="match status" value="1"/>
</dbReference>
<evidence type="ECO:0000259" key="2">
    <source>
        <dbReference type="Pfam" id="PF09681"/>
    </source>
</evidence>
<dbReference type="SUPFAM" id="SSF158499">
    <property type="entry name" value="DnaD domain-like"/>
    <property type="match status" value="1"/>
</dbReference>
<dbReference type="AlphaFoldDB" id="X1KJE8"/>
<organism evidence="3">
    <name type="scientific">marine sediment metagenome</name>
    <dbReference type="NCBI Taxonomy" id="412755"/>
    <lineage>
        <taxon>unclassified sequences</taxon>
        <taxon>metagenomes</taxon>
        <taxon>ecological metagenomes</taxon>
    </lineage>
</organism>
<dbReference type="InterPro" id="IPR034829">
    <property type="entry name" value="DnaD-like_sf"/>
</dbReference>
<evidence type="ECO:0008006" key="4">
    <source>
        <dbReference type="Google" id="ProtNLM"/>
    </source>
</evidence>
<evidence type="ECO:0000259" key="1">
    <source>
        <dbReference type="Pfam" id="PF07261"/>
    </source>
</evidence>
<evidence type="ECO:0000313" key="3">
    <source>
        <dbReference type="EMBL" id="GAI06813.1"/>
    </source>
</evidence>